<reference evidence="1 2" key="1">
    <citation type="journal article" date="2023" name="Science">
        <title>Complex scaffold remodeling in plant triterpene biosynthesis.</title>
        <authorList>
            <person name="De La Pena R."/>
            <person name="Hodgson H."/>
            <person name="Liu J.C."/>
            <person name="Stephenson M.J."/>
            <person name="Martin A.C."/>
            <person name="Owen C."/>
            <person name="Harkess A."/>
            <person name="Leebens-Mack J."/>
            <person name="Jimenez L.E."/>
            <person name="Osbourn A."/>
            <person name="Sattely E.S."/>
        </authorList>
    </citation>
    <scope>NUCLEOTIDE SEQUENCE [LARGE SCALE GENOMIC DNA]</scope>
    <source>
        <strain evidence="2">cv. JPN11</strain>
        <tissue evidence="1">Leaf</tissue>
    </source>
</reference>
<comment type="caution">
    <text evidence="1">The sequence shown here is derived from an EMBL/GenBank/DDBJ whole genome shotgun (WGS) entry which is preliminary data.</text>
</comment>
<dbReference type="Proteomes" id="UP001164539">
    <property type="component" value="Chromosome 2"/>
</dbReference>
<evidence type="ECO:0000313" key="2">
    <source>
        <dbReference type="Proteomes" id="UP001164539"/>
    </source>
</evidence>
<sequence length="754" mass="84236">MSSNVLDDGVPQLKFSYKSIDISGDEEIDDNPIEQVRLTVPITDDPTQPVLTFRTWVLGISSCCLLAFLNRFFGFRQNQLTVSSVSAQILVLPIGRLMAATLPTKEYRAPFTNFTFSFNPGPFNMKEHVLITIFASCGAGGVYAVHIITILKAFYKRSLHPVAALLLAQTTQLLGYGWAGLFRKYLVDSPYMWWPANLVQVSLFRALHEKEKRPRGGLTRLQFFFMVFVTSFAYYILPGFLFPSLTAFSFVCWIWKNSVTAQQIGSGLNGLGVGSIGLDWSTVASFLGSPLATPLFAILNVLAGFGLVVYVLLPISYWSNIFDAKRFPILSSNTFDHDGQKYDVNRILNKKTFDLNVDAYNNYSKLYLSVLFAFVYGLSFSTLTASLTHVALFDGKSILEMWKKTASSVGNDKHGDIHTRLMKKNYDAVPQWWFQAILVITVALSLYACEGFEKVLQLPWWGFLLCCVIALFFTLPMGIITATTNQQPGLNVITELIIGYIYPGKPVANVAFKTYGYISMSQALSFLADFKLGHYMKIPPKSMFIVQLVGTIVSSSVYFGTAWWLLTSVKDICDISALPEGSPWTCPGDDVFYSASIIWGVIGPGKMFTKEGVYPQMNWFFVIGFLAPFSVWLLSQKYPKKTWIRNIHVPIIFAATAGMPPAKSVHYLSWGAVGIFFNYYIYNKYKSWWARHAYIMSGALDAGIAFMGVMIYFALQTNGVFGPSWWGLDSSDHCPLAKCPTAPGVHVKGCPAFQ</sequence>
<accession>A0ACC1YNP6</accession>
<organism evidence="1 2">
    <name type="scientific">Melia azedarach</name>
    <name type="common">Chinaberry tree</name>
    <dbReference type="NCBI Taxonomy" id="155640"/>
    <lineage>
        <taxon>Eukaryota</taxon>
        <taxon>Viridiplantae</taxon>
        <taxon>Streptophyta</taxon>
        <taxon>Embryophyta</taxon>
        <taxon>Tracheophyta</taxon>
        <taxon>Spermatophyta</taxon>
        <taxon>Magnoliopsida</taxon>
        <taxon>eudicotyledons</taxon>
        <taxon>Gunneridae</taxon>
        <taxon>Pentapetalae</taxon>
        <taxon>rosids</taxon>
        <taxon>malvids</taxon>
        <taxon>Sapindales</taxon>
        <taxon>Meliaceae</taxon>
        <taxon>Melia</taxon>
    </lineage>
</organism>
<proteinExistence type="predicted"/>
<gene>
    <name evidence="1" type="ORF">OWV82_004206</name>
</gene>
<dbReference type="EMBL" id="CM051395">
    <property type="protein sequence ID" value="KAJ4725315.1"/>
    <property type="molecule type" value="Genomic_DNA"/>
</dbReference>
<evidence type="ECO:0000313" key="1">
    <source>
        <dbReference type="EMBL" id="KAJ4725315.1"/>
    </source>
</evidence>
<name>A0ACC1YNP6_MELAZ</name>
<keyword evidence="2" id="KW-1185">Reference proteome</keyword>
<protein>
    <submittedName>
        <fullName evidence="1">Oligopeptide transporter</fullName>
    </submittedName>
</protein>